<feature type="domain" description="MaoC-like" evidence="2">
    <location>
        <begin position="16"/>
        <end position="116"/>
    </location>
</feature>
<dbReference type="RefSeq" id="WP_034421683.1">
    <property type="nucleotide sequence ID" value="NZ_CP045798.1"/>
</dbReference>
<reference evidence="3 4" key="1">
    <citation type="journal article" date="2019" name="Front. Microbiol.">
        <title>Thermoanaerosceptrum fracticalcis gen. nov. sp. nov., a Novel Fumarate-Fermenting Microorganism From a Deep Fractured Carbonate Aquifer of the US Great Basin.</title>
        <authorList>
            <person name="Hamilton-Brehm S.D."/>
            <person name="Stewart L.E."/>
            <person name="Zavarin M."/>
            <person name="Caldwell M."/>
            <person name="Lawson P.A."/>
            <person name="Onstott T.C."/>
            <person name="Grzymski J."/>
            <person name="Neveux I."/>
            <person name="Lollar B.S."/>
            <person name="Russell C.E."/>
            <person name="Moser D.P."/>
        </authorList>
    </citation>
    <scope>NUCLEOTIDE SEQUENCE [LARGE SCALE GENOMIC DNA]</scope>
    <source>
        <strain evidence="3 4">DRI-13</strain>
    </source>
</reference>
<organism evidence="3 4">
    <name type="scientific">Thermanaerosceptrum fracticalcis</name>
    <dbReference type="NCBI Taxonomy" id="1712410"/>
    <lineage>
        <taxon>Bacteria</taxon>
        <taxon>Bacillati</taxon>
        <taxon>Bacillota</taxon>
        <taxon>Clostridia</taxon>
        <taxon>Eubacteriales</taxon>
        <taxon>Peptococcaceae</taxon>
        <taxon>Thermanaerosceptrum</taxon>
    </lineage>
</organism>
<dbReference type="KEGG" id="tfr:BR63_02840"/>
<keyword evidence="4" id="KW-1185">Reference proteome</keyword>
<evidence type="ECO:0000256" key="1">
    <source>
        <dbReference type="ARBA" id="ARBA00023239"/>
    </source>
</evidence>
<evidence type="ECO:0000259" key="2">
    <source>
        <dbReference type="Pfam" id="PF01575"/>
    </source>
</evidence>
<dbReference type="Gene3D" id="3.10.129.10">
    <property type="entry name" value="Hotdog Thioesterase"/>
    <property type="match status" value="1"/>
</dbReference>
<name>A0A7G6DZT7_THEFR</name>
<keyword evidence="1" id="KW-0456">Lyase</keyword>
<dbReference type="AlphaFoldDB" id="A0A7G6DZT7"/>
<dbReference type="OrthoDB" id="9801625at2"/>
<dbReference type="CDD" id="cd03449">
    <property type="entry name" value="R_hydratase"/>
    <property type="match status" value="1"/>
</dbReference>
<dbReference type="SUPFAM" id="SSF54637">
    <property type="entry name" value="Thioesterase/thiol ester dehydrase-isomerase"/>
    <property type="match status" value="1"/>
</dbReference>
<dbReference type="EMBL" id="CP045798">
    <property type="protein sequence ID" value="QNB45341.1"/>
    <property type="molecule type" value="Genomic_DNA"/>
</dbReference>
<dbReference type="InterPro" id="IPR029069">
    <property type="entry name" value="HotDog_dom_sf"/>
</dbReference>
<protein>
    <submittedName>
        <fullName evidence="3">Enoyl-CoA hydratase</fullName>
    </submittedName>
</protein>
<evidence type="ECO:0000313" key="4">
    <source>
        <dbReference type="Proteomes" id="UP000515847"/>
    </source>
</evidence>
<dbReference type="InterPro" id="IPR050965">
    <property type="entry name" value="UPF0336/Enoyl-CoA_hydratase"/>
</dbReference>
<dbReference type="Proteomes" id="UP000515847">
    <property type="component" value="Chromosome"/>
</dbReference>
<gene>
    <name evidence="3" type="ORF">BR63_02840</name>
</gene>
<sequence length="136" mass="15297">MRTYDDIKVGDKDFVKKVVTEADVADFARISTDNNPVHLDEEYAKTTPFKSRIAHGMFSAGLISAVLGTKLPGYGTIYLSQDLKFRAPVYLGDELTAYVEVVEKIDAKKRLRMRTWVENQKGNVVTEGEAMVMFNV</sequence>
<dbReference type="Pfam" id="PF01575">
    <property type="entry name" value="MaoC_dehydratas"/>
    <property type="match status" value="1"/>
</dbReference>
<dbReference type="InterPro" id="IPR002539">
    <property type="entry name" value="MaoC-like_dom"/>
</dbReference>
<dbReference type="GO" id="GO:0006633">
    <property type="term" value="P:fatty acid biosynthetic process"/>
    <property type="evidence" value="ECO:0007669"/>
    <property type="project" value="TreeGrafter"/>
</dbReference>
<proteinExistence type="predicted"/>
<dbReference type="PANTHER" id="PTHR43437">
    <property type="entry name" value="HYDROXYACYL-THIOESTER DEHYDRATASE TYPE 2, MITOCHONDRIAL-RELATED"/>
    <property type="match status" value="1"/>
</dbReference>
<accession>A0A7G6DZT7</accession>
<dbReference type="PANTHER" id="PTHR43437:SF3">
    <property type="entry name" value="HYDROXYACYL-THIOESTER DEHYDRATASE TYPE 2, MITOCHONDRIAL"/>
    <property type="match status" value="1"/>
</dbReference>
<dbReference type="GO" id="GO:0019171">
    <property type="term" value="F:(3R)-hydroxyacyl-[acyl-carrier-protein] dehydratase activity"/>
    <property type="evidence" value="ECO:0007669"/>
    <property type="project" value="TreeGrafter"/>
</dbReference>
<evidence type="ECO:0000313" key="3">
    <source>
        <dbReference type="EMBL" id="QNB45341.1"/>
    </source>
</evidence>
<dbReference type="FunFam" id="3.10.129.10:FF:000042">
    <property type="entry name" value="MaoC domain protein dehydratase"/>
    <property type="match status" value="1"/>
</dbReference>